<protein>
    <submittedName>
        <fullName evidence="1">Uncharacterized protein</fullName>
    </submittedName>
</protein>
<dbReference type="AlphaFoldDB" id="A0A7C8M1D1"/>
<keyword evidence="2" id="KW-1185">Reference proteome</keyword>
<accession>A0A7C8M1D1</accession>
<proteinExistence type="predicted"/>
<gene>
    <name evidence="1" type="ORF">BDV95DRAFT_611266</name>
</gene>
<evidence type="ECO:0000313" key="2">
    <source>
        <dbReference type="Proteomes" id="UP000481861"/>
    </source>
</evidence>
<name>A0A7C8M1D1_9PLEO</name>
<evidence type="ECO:0000313" key="1">
    <source>
        <dbReference type="EMBL" id="KAF2866980.1"/>
    </source>
</evidence>
<comment type="caution">
    <text evidence="1">The sequence shown here is derived from an EMBL/GenBank/DDBJ whole genome shotgun (WGS) entry which is preliminary data.</text>
</comment>
<organism evidence="1 2">
    <name type="scientific">Massariosphaeria phaeospora</name>
    <dbReference type="NCBI Taxonomy" id="100035"/>
    <lineage>
        <taxon>Eukaryota</taxon>
        <taxon>Fungi</taxon>
        <taxon>Dikarya</taxon>
        <taxon>Ascomycota</taxon>
        <taxon>Pezizomycotina</taxon>
        <taxon>Dothideomycetes</taxon>
        <taxon>Pleosporomycetidae</taxon>
        <taxon>Pleosporales</taxon>
        <taxon>Pleosporales incertae sedis</taxon>
        <taxon>Massariosphaeria</taxon>
    </lineage>
</organism>
<dbReference type="Proteomes" id="UP000481861">
    <property type="component" value="Unassembled WGS sequence"/>
</dbReference>
<sequence>MFIKWSEKEIAIILVCFDYCLLRGLQYWPTVVKELQEATGVEVEPTQVKDKLRHVWGQTFRVSGNIEQILSKGTKPIALENIPDSWRALMSEERTRLGIRPLEDDDELRFNPTAPLIPRKEKKRLCRGSSEQIGVNAEHVESASDSIMVRNVLGPSMKRRRTAASAQRDEPILEDAAGTTTDQQKNQLLSDLVTAMLSRLRSGRPSTKEEIDAWVSRQTDIDINPSDASANLTNDFVATDIERVGYAQTLFTLMGSPHPQQQRVLSLLPPSQIDSEWNAFHRATRIEVGSGAANHESSFLPFLDMDLGDTVHRTLYGEGDMEDAIEKVKECLSGESDGTCASQALLGAMLCRTVFLDPKLMFEKQHSGIADKLYKLFRLQSGLEQVEHLDAMATKLVIEEDFHPELRRSAAARLAAHLIPQSPQLDPETHAEMSSKLTEPGALFDDKRMTAKESDGSPVEASEACGTRVALCLFPGIARWEAGILDFDAEASVAFKLNRTIYGIGDGNEVRGGMLSKAVVLVEKVDGGG</sequence>
<reference evidence="1 2" key="1">
    <citation type="submission" date="2020-01" db="EMBL/GenBank/DDBJ databases">
        <authorList>
            <consortium name="DOE Joint Genome Institute"/>
            <person name="Haridas S."/>
            <person name="Albert R."/>
            <person name="Binder M."/>
            <person name="Bloem J."/>
            <person name="Labutti K."/>
            <person name="Salamov A."/>
            <person name="Andreopoulos B."/>
            <person name="Baker S.E."/>
            <person name="Barry K."/>
            <person name="Bills G."/>
            <person name="Bluhm B.H."/>
            <person name="Cannon C."/>
            <person name="Castanera R."/>
            <person name="Culley D.E."/>
            <person name="Daum C."/>
            <person name="Ezra D."/>
            <person name="Gonzalez J.B."/>
            <person name="Henrissat B."/>
            <person name="Kuo A."/>
            <person name="Liang C."/>
            <person name="Lipzen A."/>
            <person name="Lutzoni F."/>
            <person name="Magnuson J."/>
            <person name="Mondo S."/>
            <person name="Nolan M."/>
            <person name="Ohm R."/>
            <person name="Pangilinan J."/>
            <person name="Park H.-J.H."/>
            <person name="Ramirez L."/>
            <person name="Alfaro M."/>
            <person name="Sun H."/>
            <person name="Tritt A."/>
            <person name="Yoshinaga Y."/>
            <person name="Zwiers L.-H.L."/>
            <person name="Turgeon B.G."/>
            <person name="Goodwin S.B."/>
            <person name="Spatafora J.W."/>
            <person name="Crous P.W."/>
            <person name="Grigoriev I.V."/>
        </authorList>
    </citation>
    <scope>NUCLEOTIDE SEQUENCE [LARGE SCALE GENOMIC DNA]</scope>
    <source>
        <strain evidence="1 2">CBS 611.86</strain>
    </source>
</reference>
<dbReference type="EMBL" id="JAADJZ010000025">
    <property type="protein sequence ID" value="KAF2866980.1"/>
    <property type="molecule type" value="Genomic_DNA"/>
</dbReference>